<dbReference type="Pfam" id="PF18014">
    <property type="entry name" value="Acetyltransf_18"/>
    <property type="match status" value="1"/>
</dbReference>
<dbReference type="InterPro" id="IPR000182">
    <property type="entry name" value="GNAT_dom"/>
</dbReference>
<dbReference type="InterPro" id="IPR041496">
    <property type="entry name" value="YitH/HolE_GNAT"/>
</dbReference>
<reference evidence="3" key="1">
    <citation type="journal article" date="2007" name="Plant Cell">
        <title>Dothideomycete-plant interactions illuminated by genome sequencing and EST analysis of the wheat pathogen Stagonospora nodorum.</title>
        <authorList>
            <person name="Hane J.K."/>
            <person name="Lowe R.G."/>
            <person name="Solomon P.S."/>
            <person name="Tan K.C."/>
            <person name="Schoch C.L."/>
            <person name="Spatafora J.W."/>
            <person name="Crous P.W."/>
            <person name="Kodira C."/>
            <person name="Birren B.W."/>
            <person name="Galagan J.E."/>
            <person name="Torriani S.F."/>
            <person name="McDonald B.A."/>
            <person name="Oliver R.P."/>
        </authorList>
    </citation>
    <scope>NUCLEOTIDE SEQUENCE [LARGE SCALE GENOMIC DNA]</scope>
    <source>
        <strain evidence="3">SN15 / ATCC MYA-4574 / FGSC 10173</strain>
    </source>
</reference>
<dbReference type="PANTHER" id="PTHR47237:SF1">
    <property type="entry name" value="SLL0310 PROTEIN"/>
    <property type="match status" value="1"/>
</dbReference>
<feature type="domain" description="N-acetyltransferase" evidence="1">
    <location>
        <begin position="1"/>
        <end position="150"/>
    </location>
</feature>
<dbReference type="AlphaFoldDB" id="Q0UNQ3"/>
<dbReference type="InParanoid" id="Q0UNQ3"/>
<dbReference type="VEuPathDB" id="FungiDB:JI435_066110"/>
<evidence type="ECO:0000313" key="3">
    <source>
        <dbReference type="Proteomes" id="UP000001055"/>
    </source>
</evidence>
<dbReference type="InterPro" id="IPR052729">
    <property type="entry name" value="Acyl/Acetyltrans_Enzymes"/>
</dbReference>
<gene>
    <name evidence="2" type="ORF">SNOG_06611</name>
</gene>
<dbReference type="VEuPathDB" id="FungiDB:JI435_413210"/>
<dbReference type="PROSITE" id="PS51186">
    <property type="entry name" value="GNAT"/>
    <property type="match status" value="1"/>
</dbReference>
<dbReference type="Proteomes" id="UP000001055">
    <property type="component" value="Unassembled WGS sequence"/>
</dbReference>
<dbReference type="InterPro" id="IPR016181">
    <property type="entry name" value="Acyl_CoA_acyltransferase"/>
</dbReference>
<dbReference type="EMBL" id="CH445333">
    <property type="protein sequence ID" value="EAT86442.2"/>
    <property type="molecule type" value="Genomic_DNA"/>
</dbReference>
<dbReference type="KEGG" id="pno:SNOG_06611"/>
<dbReference type="STRING" id="321614.Q0UNQ3"/>
<organism evidence="2 3">
    <name type="scientific">Phaeosphaeria nodorum (strain SN15 / ATCC MYA-4574 / FGSC 10173)</name>
    <name type="common">Glume blotch fungus</name>
    <name type="synonym">Parastagonospora nodorum</name>
    <dbReference type="NCBI Taxonomy" id="321614"/>
    <lineage>
        <taxon>Eukaryota</taxon>
        <taxon>Fungi</taxon>
        <taxon>Dikarya</taxon>
        <taxon>Ascomycota</taxon>
        <taxon>Pezizomycotina</taxon>
        <taxon>Dothideomycetes</taxon>
        <taxon>Pleosporomycetidae</taxon>
        <taxon>Pleosporales</taxon>
        <taxon>Pleosporineae</taxon>
        <taxon>Phaeosphaeriaceae</taxon>
        <taxon>Parastagonospora</taxon>
    </lineage>
</organism>
<name>Q0UNQ3_PHANO</name>
<sequence>MTLATPNHIVRPAKDLDEVQDLYWPLMQELGWNRAKEDCKTHYTVSKSWLLIFPESCKPPQGMLLPLIYPNKTAWVAFFIMNAAYRGKGLGAALWREMETLVSAAQCSFIGLDAVPEQVQTYTRRGFVDCARVPLMSLDRRAYWAADVLPARRDAFGYTIVEDGELTGLIYARRCPDGVRIGPLYAATYVQARQLLHKLMNDYARMEGTFAAEIFGTNVEGRKLFEELGWEYAGVSYHRMWKDGNVPEEQKEGSMGATGMYATFDAASG</sequence>
<dbReference type="GeneID" id="5973856"/>
<evidence type="ECO:0000313" key="2">
    <source>
        <dbReference type="EMBL" id="EAT86442.2"/>
    </source>
</evidence>
<proteinExistence type="predicted"/>
<dbReference type="CDD" id="cd04301">
    <property type="entry name" value="NAT_SF"/>
    <property type="match status" value="1"/>
</dbReference>
<dbReference type="GO" id="GO:0016747">
    <property type="term" value="F:acyltransferase activity, transferring groups other than amino-acyl groups"/>
    <property type="evidence" value="ECO:0007669"/>
    <property type="project" value="InterPro"/>
</dbReference>
<accession>Q0UNQ3</accession>
<dbReference type="Pfam" id="PF13673">
    <property type="entry name" value="Acetyltransf_10"/>
    <property type="match status" value="1"/>
</dbReference>
<protein>
    <recommendedName>
        <fullName evidence="1">N-acetyltransferase domain-containing protein</fullName>
    </recommendedName>
</protein>
<dbReference type="RefSeq" id="XP_001796977.1">
    <property type="nucleotide sequence ID" value="XM_001796925.1"/>
</dbReference>
<evidence type="ECO:0000259" key="1">
    <source>
        <dbReference type="PROSITE" id="PS51186"/>
    </source>
</evidence>
<dbReference type="SUPFAM" id="SSF55729">
    <property type="entry name" value="Acyl-CoA N-acyltransferases (Nat)"/>
    <property type="match status" value="1"/>
</dbReference>
<dbReference type="Gene3D" id="3.40.630.30">
    <property type="match status" value="1"/>
</dbReference>
<dbReference type="PANTHER" id="PTHR47237">
    <property type="entry name" value="SLL0310 PROTEIN"/>
    <property type="match status" value="1"/>
</dbReference>